<feature type="compositionally biased region" description="Basic and acidic residues" evidence="1">
    <location>
        <begin position="320"/>
        <end position="330"/>
    </location>
</feature>
<sequence>MSHDFEQLRDPDEFVRAAMQWHFGPDTGSPYWLDRARSLEFDPRTDVRTFDDLSLFPNIVNELRDVRVEDLVPRGYDGDARPVGVYESGGTTGAPKKVVLLEDWLTRNLGLWADSLKEHGVVPEGNWLNIMPSGPHLAGPFTTRMAQRSSSVVFTLDMDPRWVKRLIAEGRAEDARAYAEHVIEQAGHILRTQDVRFLMTTPPLLQRLARREELVELVNRKVDTIIWGGASMDADTRYLLRTEVFPGTRLIGNYGSTMALGSANERPGLGDDDPCVFDTLSPFITYTVVDPETGRRVPYGERGRVVMHHVSRSALFPNNLERDEATRTEPRNGSGGDAVADVAPVATFDDTQVIEGVY</sequence>
<dbReference type="RefSeq" id="WP_095584969.1">
    <property type="nucleotide sequence ID" value="NZ_JAJQQQ010000002.1"/>
</dbReference>
<dbReference type="AlphaFoldDB" id="A0A2A2CYU6"/>
<dbReference type="SUPFAM" id="SSF56801">
    <property type="entry name" value="Acetyl-CoA synthetase-like"/>
    <property type="match status" value="1"/>
</dbReference>
<keyword evidence="4" id="KW-1185">Reference proteome</keyword>
<dbReference type="Pfam" id="PF00501">
    <property type="entry name" value="AMP-binding"/>
    <property type="match status" value="1"/>
</dbReference>
<name>A0A2A2CYU6_9ACTN</name>
<evidence type="ECO:0000256" key="1">
    <source>
        <dbReference type="SAM" id="MobiDB-lite"/>
    </source>
</evidence>
<protein>
    <submittedName>
        <fullName evidence="3">Phenazine antibiotic biosynthesis protein</fullName>
    </submittedName>
</protein>
<dbReference type="InterPro" id="IPR000873">
    <property type="entry name" value="AMP-dep_synth/lig_dom"/>
</dbReference>
<organism evidence="3 4">
    <name type="scientific">Streptomyces albireticuli</name>
    <dbReference type="NCBI Taxonomy" id="1940"/>
    <lineage>
        <taxon>Bacteria</taxon>
        <taxon>Bacillati</taxon>
        <taxon>Actinomycetota</taxon>
        <taxon>Actinomycetes</taxon>
        <taxon>Kitasatosporales</taxon>
        <taxon>Streptomycetaceae</taxon>
        <taxon>Streptomyces</taxon>
    </lineage>
</organism>
<evidence type="ECO:0000313" key="3">
    <source>
        <dbReference type="EMBL" id="PAU44415.1"/>
    </source>
</evidence>
<evidence type="ECO:0000259" key="2">
    <source>
        <dbReference type="Pfam" id="PF00501"/>
    </source>
</evidence>
<dbReference type="InterPro" id="IPR042099">
    <property type="entry name" value="ANL_N_sf"/>
</dbReference>
<feature type="region of interest" description="Disordered" evidence="1">
    <location>
        <begin position="317"/>
        <end position="342"/>
    </location>
</feature>
<gene>
    <name evidence="3" type="ORF">CK936_35055</name>
</gene>
<dbReference type="Gene3D" id="3.40.50.12780">
    <property type="entry name" value="N-terminal domain of ligase-like"/>
    <property type="match status" value="1"/>
</dbReference>
<evidence type="ECO:0000313" key="4">
    <source>
        <dbReference type="Proteomes" id="UP000218944"/>
    </source>
</evidence>
<proteinExistence type="predicted"/>
<dbReference type="Proteomes" id="UP000218944">
    <property type="component" value="Unassembled WGS sequence"/>
</dbReference>
<comment type="caution">
    <text evidence="3">The sequence shown here is derived from an EMBL/GenBank/DDBJ whole genome shotgun (WGS) entry which is preliminary data.</text>
</comment>
<dbReference type="EMBL" id="NSJV01000671">
    <property type="protein sequence ID" value="PAU44415.1"/>
    <property type="molecule type" value="Genomic_DNA"/>
</dbReference>
<reference evidence="3 4" key="1">
    <citation type="submission" date="2017-08" db="EMBL/GenBank/DDBJ databases">
        <title>Genome sequence of Streptomyces albireticuli NRRL B-1670.</title>
        <authorList>
            <person name="Graham D.E."/>
            <person name="Mahan K.M."/>
            <person name="Klingeman D.M."/>
            <person name="Hettich R.L."/>
            <person name="Parry R.J."/>
            <person name="Spain J.C."/>
        </authorList>
    </citation>
    <scope>NUCLEOTIDE SEQUENCE [LARGE SCALE GENOMIC DNA]</scope>
    <source>
        <strain evidence="3 4">NRRL B-1670</strain>
    </source>
</reference>
<accession>A0A2A2CYU6</accession>
<feature type="domain" description="AMP-dependent synthetase/ligase" evidence="2">
    <location>
        <begin position="189"/>
        <end position="308"/>
    </location>
</feature>